<evidence type="ECO:0000256" key="1">
    <source>
        <dbReference type="ARBA" id="ARBA00004370"/>
    </source>
</evidence>
<evidence type="ECO:0000256" key="4">
    <source>
        <dbReference type="ARBA" id="ARBA00023136"/>
    </source>
</evidence>
<dbReference type="GO" id="GO:0008528">
    <property type="term" value="F:G protein-coupled peptide receptor activity"/>
    <property type="evidence" value="ECO:0007669"/>
    <property type="project" value="InterPro"/>
</dbReference>
<dbReference type="InterPro" id="IPR019427">
    <property type="entry name" value="7TM_GPCR_serpentine_rcpt_Srw"/>
</dbReference>
<feature type="domain" description="G-protein coupled receptors family 1 profile" evidence="6">
    <location>
        <begin position="159"/>
        <end position="426"/>
    </location>
</feature>
<feature type="transmembrane region" description="Helical" evidence="5">
    <location>
        <begin position="219"/>
        <end position="240"/>
    </location>
</feature>
<proteinExistence type="predicted"/>
<protein>
    <recommendedName>
        <fullName evidence="6">G-protein coupled receptors family 1 profile domain-containing protein</fullName>
    </recommendedName>
</protein>
<dbReference type="PROSITE" id="PS50262">
    <property type="entry name" value="G_PROTEIN_RECEP_F1_2"/>
    <property type="match status" value="1"/>
</dbReference>
<dbReference type="PANTHER" id="PTHR47023:SF1">
    <property type="entry name" value="SEX PEPTIDE RECEPTOR"/>
    <property type="match status" value="1"/>
</dbReference>
<feature type="transmembrane region" description="Helical" evidence="5">
    <location>
        <begin position="364"/>
        <end position="390"/>
    </location>
</feature>
<dbReference type="AlphaFoldDB" id="A0A8W8HP53"/>
<dbReference type="PANTHER" id="PTHR47023">
    <property type="entry name" value="SEX PEPTIDE RECEPTOR"/>
    <property type="match status" value="1"/>
</dbReference>
<keyword evidence="3 5" id="KW-1133">Transmembrane helix</keyword>
<dbReference type="SUPFAM" id="SSF81321">
    <property type="entry name" value="Family A G protein-coupled receptor-like"/>
    <property type="match status" value="1"/>
</dbReference>
<evidence type="ECO:0000259" key="6">
    <source>
        <dbReference type="PROSITE" id="PS50262"/>
    </source>
</evidence>
<name>A0A8W8HP53_MAGGI</name>
<dbReference type="InterPro" id="IPR017452">
    <property type="entry name" value="GPCR_Rhodpsn_7TM"/>
</dbReference>
<dbReference type="Gene3D" id="1.20.1070.10">
    <property type="entry name" value="Rhodopsin 7-helix transmembrane proteins"/>
    <property type="match status" value="1"/>
</dbReference>
<keyword evidence="2 5" id="KW-0812">Transmembrane</keyword>
<comment type="subcellular location">
    <subcellularLocation>
        <location evidence="1">Membrane</location>
    </subcellularLocation>
</comment>
<feature type="transmembrane region" description="Helical" evidence="5">
    <location>
        <begin position="307"/>
        <end position="329"/>
    </location>
</feature>
<feature type="transmembrane region" description="Helical" evidence="5">
    <location>
        <begin position="179"/>
        <end position="199"/>
    </location>
</feature>
<evidence type="ECO:0000256" key="5">
    <source>
        <dbReference type="SAM" id="Phobius"/>
    </source>
</evidence>
<dbReference type="Pfam" id="PF10324">
    <property type="entry name" value="7TM_GPCR_Srw"/>
    <property type="match status" value="1"/>
</dbReference>
<dbReference type="PRINTS" id="PR00237">
    <property type="entry name" value="GPCRRHODOPSN"/>
</dbReference>
<accession>A0A8W8HP53</accession>
<feature type="transmembrane region" description="Helical" evidence="5">
    <location>
        <begin position="143"/>
        <end position="167"/>
    </location>
</feature>
<sequence>MLLLRAYVYKGGTDEAISIPRFWRLLKHPQTCVREFLRKGCGYPASDHHLYNADRSKPKNRYCLRLIQVFKRLLRRLHDGSLRFCRFLKSKKDYSYDQMEGSMQKTDMFLGNISSLNQPNLSFAAANGSFEEDKMKPPEYVRIINGFVIPVLAVVILITNAVVIAVFKRQKTYGASQAGLVGVAVSDTLTMLFPAPFYFVEYCLQYQIPCEFVSLKNWISLFLPTITHTASIWLTLLLAIQRYMYVCHPFTARKICTLRNTTVMIILTYILAILMHLSRFIVSKIVYISETNCVYWFSEYIDVNAYLISYLFIRIILIQFVPCISLIVLNAKMICGLRNITNKKIEMNCNSENSSSAVKENMRVTIMIVCMAAITLLVELPVGIIQCLYVDIYLSGATFDQYNLQISERIVNLLIILSYPVNFLLFCSMSSEFKQTLKHMCCFSPMKKQKTPNTYVTRADADQNNGNVCEKQGLLKVSTNL</sequence>
<evidence type="ECO:0000256" key="2">
    <source>
        <dbReference type="ARBA" id="ARBA00022692"/>
    </source>
</evidence>
<evidence type="ECO:0000313" key="7">
    <source>
        <dbReference type="EnsemblMetazoa" id="G10431.5:cds"/>
    </source>
</evidence>
<evidence type="ECO:0000256" key="3">
    <source>
        <dbReference type="ARBA" id="ARBA00022989"/>
    </source>
</evidence>
<dbReference type="CDD" id="cd14978">
    <property type="entry name" value="7tmA_FMRFamide_R-like"/>
    <property type="match status" value="1"/>
</dbReference>
<organism evidence="7 8">
    <name type="scientific">Magallana gigas</name>
    <name type="common">Pacific oyster</name>
    <name type="synonym">Crassostrea gigas</name>
    <dbReference type="NCBI Taxonomy" id="29159"/>
    <lineage>
        <taxon>Eukaryota</taxon>
        <taxon>Metazoa</taxon>
        <taxon>Spiralia</taxon>
        <taxon>Lophotrochozoa</taxon>
        <taxon>Mollusca</taxon>
        <taxon>Bivalvia</taxon>
        <taxon>Autobranchia</taxon>
        <taxon>Pteriomorphia</taxon>
        <taxon>Ostreida</taxon>
        <taxon>Ostreoidea</taxon>
        <taxon>Ostreidae</taxon>
        <taxon>Magallana</taxon>
    </lineage>
</organism>
<dbReference type="InterPro" id="IPR053071">
    <property type="entry name" value="GPCR1-related_rcpt"/>
</dbReference>
<evidence type="ECO:0000313" key="8">
    <source>
        <dbReference type="Proteomes" id="UP000005408"/>
    </source>
</evidence>
<dbReference type="InterPro" id="IPR000276">
    <property type="entry name" value="GPCR_Rhodpsn"/>
</dbReference>
<keyword evidence="4 5" id="KW-0472">Membrane</keyword>
<dbReference type="GO" id="GO:0016020">
    <property type="term" value="C:membrane"/>
    <property type="evidence" value="ECO:0007669"/>
    <property type="project" value="UniProtKB-SubCell"/>
</dbReference>
<keyword evidence="8" id="KW-1185">Reference proteome</keyword>
<feature type="transmembrane region" description="Helical" evidence="5">
    <location>
        <begin position="410"/>
        <end position="430"/>
    </location>
</feature>
<reference evidence="7" key="1">
    <citation type="submission" date="2022-08" db="UniProtKB">
        <authorList>
            <consortium name="EnsemblMetazoa"/>
        </authorList>
    </citation>
    <scope>IDENTIFICATION</scope>
    <source>
        <strain evidence="7">05x7-T-G4-1.051#20</strain>
    </source>
</reference>
<feature type="transmembrane region" description="Helical" evidence="5">
    <location>
        <begin position="261"/>
        <end position="287"/>
    </location>
</feature>
<dbReference type="EnsemblMetazoa" id="G10431.5">
    <property type="protein sequence ID" value="G10431.5:cds"/>
    <property type="gene ID" value="G10431"/>
</dbReference>
<dbReference type="Proteomes" id="UP000005408">
    <property type="component" value="Unassembled WGS sequence"/>
</dbReference>